<reference evidence="2 3" key="1">
    <citation type="submission" date="2020-07" db="EMBL/GenBank/DDBJ databases">
        <title>Metarhizium humberi genome.</title>
        <authorList>
            <person name="Lysoe E."/>
        </authorList>
    </citation>
    <scope>NUCLEOTIDE SEQUENCE [LARGE SCALE GENOMIC DNA]</scope>
    <source>
        <strain evidence="2 3">ESALQ1638</strain>
    </source>
</reference>
<feature type="chain" id="PRO_5040459112" evidence="1">
    <location>
        <begin position="17"/>
        <end position="180"/>
    </location>
</feature>
<protein>
    <submittedName>
        <fullName evidence="2">Uncharacterized protein</fullName>
    </submittedName>
</protein>
<dbReference type="Proteomes" id="UP000764110">
    <property type="component" value="Unassembled WGS sequence"/>
</dbReference>
<name>A0A9P8S4H1_9HYPO</name>
<evidence type="ECO:0000313" key="3">
    <source>
        <dbReference type="Proteomes" id="UP000764110"/>
    </source>
</evidence>
<dbReference type="AlphaFoldDB" id="A0A9P8S4H1"/>
<keyword evidence="1" id="KW-0732">Signal</keyword>
<evidence type="ECO:0000256" key="1">
    <source>
        <dbReference type="SAM" id="SignalP"/>
    </source>
</evidence>
<organism evidence="2 3">
    <name type="scientific">Metarhizium humberi</name>
    <dbReference type="NCBI Taxonomy" id="2596975"/>
    <lineage>
        <taxon>Eukaryota</taxon>
        <taxon>Fungi</taxon>
        <taxon>Dikarya</taxon>
        <taxon>Ascomycota</taxon>
        <taxon>Pezizomycotina</taxon>
        <taxon>Sordariomycetes</taxon>
        <taxon>Hypocreomycetidae</taxon>
        <taxon>Hypocreales</taxon>
        <taxon>Clavicipitaceae</taxon>
        <taxon>Metarhizium</taxon>
    </lineage>
</organism>
<gene>
    <name evidence="2" type="ORF">MHUMG1_09195</name>
</gene>
<proteinExistence type="predicted"/>
<comment type="caution">
    <text evidence="2">The sequence shown here is derived from an EMBL/GenBank/DDBJ whole genome shotgun (WGS) entry which is preliminary data.</text>
</comment>
<accession>A0A9P8S4H1</accession>
<evidence type="ECO:0000313" key="2">
    <source>
        <dbReference type="EMBL" id="KAH0593193.1"/>
    </source>
</evidence>
<feature type="signal peptide" evidence="1">
    <location>
        <begin position="1"/>
        <end position="16"/>
    </location>
</feature>
<sequence length="180" mass="20518">MKSAIILASTLALVTAMPQAKPICPEPKDLLPWVEKSLTTEECIELESNKPPFEELEQKCGTTWSCNVLSNSNEKWLIDQSGFANEEACLARRVRDPMQKIPWYPKSRTDCECLAFKMCKPRIEELEEQCGTDWTCSLLEGRDKNNRLENIWLAEKTGLWSKEDCLRHHMPGPSLQSSSS</sequence>
<keyword evidence="3" id="KW-1185">Reference proteome</keyword>
<dbReference type="EMBL" id="JACEFI010000023">
    <property type="protein sequence ID" value="KAH0593193.1"/>
    <property type="molecule type" value="Genomic_DNA"/>
</dbReference>